<keyword evidence="4" id="KW-1185">Reference proteome</keyword>
<dbReference type="AlphaFoldDB" id="A0A8H6HHG4"/>
<accession>A0A8H6HHG4</accession>
<feature type="chain" id="PRO_5036266524" evidence="1">
    <location>
        <begin position="24"/>
        <end position="80"/>
    </location>
</feature>
<reference evidence="2 4" key="1">
    <citation type="submission" date="2020-07" db="EMBL/GenBank/DDBJ databases">
        <title>Comparative genomics of pyrophilous fungi reveals a link between fire events and developmental genes.</title>
        <authorList>
            <consortium name="DOE Joint Genome Institute"/>
            <person name="Steindorff A.S."/>
            <person name="Carver A."/>
            <person name="Calhoun S."/>
            <person name="Stillman K."/>
            <person name="Liu H."/>
            <person name="Lipzen A."/>
            <person name="Pangilinan J."/>
            <person name="Labutti K."/>
            <person name="Bruns T.D."/>
            <person name="Grigoriev I.V."/>
        </authorList>
    </citation>
    <scope>NUCLEOTIDE SEQUENCE [LARGE SCALE GENOMIC DNA]</scope>
    <source>
        <strain evidence="2 4">CBS 144469</strain>
    </source>
</reference>
<sequence length="80" mass="8353">MQFKLFVVSLACIIASTAPAVRAAEGDVFRATRVYHTVIKQSPFLVTSTTTVTWTQGPSVTDAAATTTVPVSVATAPPEA</sequence>
<name>A0A8H6HHG4_9AGAR</name>
<dbReference type="Proteomes" id="UP000521943">
    <property type="component" value="Unassembled WGS sequence"/>
</dbReference>
<dbReference type="EMBL" id="JACGCI010000011">
    <property type="protein sequence ID" value="KAF6760754.1"/>
    <property type="molecule type" value="Genomic_DNA"/>
</dbReference>
<comment type="caution">
    <text evidence="2">The sequence shown here is derived from an EMBL/GenBank/DDBJ whole genome shotgun (WGS) entry which is preliminary data.</text>
</comment>
<protein>
    <submittedName>
        <fullName evidence="2">Uncharacterized protein</fullName>
    </submittedName>
</protein>
<evidence type="ECO:0000256" key="1">
    <source>
        <dbReference type="SAM" id="SignalP"/>
    </source>
</evidence>
<dbReference type="EMBL" id="JACGCI010000085">
    <property type="protein sequence ID" value="KAF6747073.1"/>
    <property type="molecule type" value="Genomic_DNA"/>
</dbReference>
<evidence type="ECO:0000313" key="3">
    <source>
        <dbReference type="EMBL" id="KAF6760754.1"/>
    </source>
</evidence>
<organism evidence="2 4">
    <name type="scientific">Ephemerocybe angulata</name>
    <dbReference type="NCBI Taxonomy" id="980116"/>
    <lineage>
        <taxon>Eukaryota</taxon>
        <taxon>Fungi</taxon>
        <taxon>Dikarya</taxon>
        <taxon>Basidiomycota</taxon>
        <taxon>Agaricomycotina</taxon>
        <taxon>Agaricomycetes</taxon>
        <taxon>Agaricomycetidae</taxon>
        <taxon>Agaricales</taxon>
        <taxon>Agaricineae</taxon>
        <taxon>Psathyrellaceae</taxon>
        <taxon>Ephemerocybe</taxon>
    </lineage>
</organism>
<evidence type="ECO:0000313" key="2">
    <source>
        <dbReference type="EMBL" id="KAF6747073.1"/>
    </source>
</evidence>
<feature type="signal peptide" evidence="1">
    <location>
        <begin position="1"/>
        <end position="23"/>
    </location>
</feature>
<keyword evidence="1" id="KW-0732">Signal</keyword>
<dbReference type="OrthoDB" id="3025387at2759"/>
<proteinExistence type="predicted"/>
<gene>
    <name evidence="3" type="ORF">DFP72DRAFT_1062500</name>
    <name evidence="2" type="ORF">DFP72DRAFT_1075717</name>
</gene>
<evidence type="ECO:0000313" key="4">
    <source>
        <dbReference type="Proteomes" id="UP000521943"/>
    </source>
</evidence>